<evidence type="ECO:0000313" key="2">
    <source>
        <dbReference type="EMBL" id="MBB5635269.1"/>
    </source>
</evidence>
<feature type="transmembrane region" description="Helical" evidence="1">
    <location>
        <begin position="147"/>
        <end position="170"/>
    </location>
</feature>
<evidence type="ECO:0000256" key="1">
    <source>
        <dbReference type="SAM" id="Phobius"/>
    </source>
</evidence>
<protein>
    <submittedName>
        <fullName evidence="2">MFS family permease</fullName>
    </submittedName>
</protein>
<feature type="transmembrane region" description="Helical" evidence="1">
    <location>
        <begin position="91"/>
        <end position="108"/>
    </location>
</feature>
<keyword evidence="1" id="KW-0472">Membrane</keyword>
<feature type="transmembrane region" description="Helical" evidence="1">
    <location>
        <begin position="176"/>
        <end position="196"/>
    </location>
</feature>
<feature type="transmembrane region" description="Helical" evidence="1">
    <location>
        <begin position="360"/>
        <end position="382"/>
    </location>
</feature>
<feature type="transmembrane region" description="Helical" evidence="1">
    <location>
        <begin position="20"/>
        <end position="38"/>
    </location>
</feature>
<reference evidence="2 3" key="1">
    <citation type="submission" date="2020-08" db="EMBL/GenBank/DDBJ databases">
        <title>Genomic Encyclopedia of Type Strains, Phase IV (KMG-V): Genome sequencing to study the core and pangenomes of soil and plant-associated prokaryotes.</title>
        <authorList>
            <person name="Whitman W."/>
        </authorList>
    </citation>
    <scope>NUCLEOTIDE SEQUENCE [LARGE SCALE GENOMIC DNA]</scope>
    <source>
        <strain evidence="2 3">S3M1</strain>
    </source>
</reference>
<dbReference type="Proteomes" id="UP000537204">
    <property type="component" value="Unassembled WGS sequence"/>
</dbReference>
<accession>A0A7W8ZJM9</accession>
<dbReference type="RefSeq" id="WP_183879741.1">
    <property type="nucleotide sequence ID" value="NZ_JACHCD010000004.1"/>
</dbReference>
<organism evidence="2 3">
    <name type="scientific">Pedobacter cryoconitis</name>
    <dbReference type="NCBI Taxonomy" id="188932"/>
    <lineage>
        <taxon>Bacteria</taxon>
        <taxon>Pseudomonadati</taxon>
        <taxon>Bacteroidota</taxon>
        <taxon>Sphingobacteriia</taxon>
        <taxon>Sphingobacteriales</taxon>
        <taxon>Sphingobacteriaceae</taxon>
        <taxon>Pedobacter</taxon>
    </lineage>
</organism>
<keyword evidence="1" id="KW-0812">Transmembrane</keyword>
<dbReference type="SUPFAM" id="SSF103473">
    <property type="entry name" value="MFS general substrate transporter"/>
    <property type="match status" value="1"/>
</dbReference>
<dbReference type="AlphaFoldDB" id="A0A7W8ZJM9"/>
<gene>
    <name evidence="2" type="ORF">HDE68_001154</name>
</gene>
<keyword evidence="1" id="KW-1133">Transmembrane helix</keyword>
<name>A0A7W8ZJM9_9SPHI</name>
<evidence type="ECO:0000313" key="3">
    <source>
        <dbReference type="Proteomes" id="UP000537204"/>
    </source>
</evidence>
<feature type="transmembrane region" description="Helical" evidence="1">
    <location>
        <begin position="114"/>
        <end position="135"/>
    </location>
</feature>
<dbReference type="InterPro" id="IPR043745">
    <property type="entry name" value="DUF5690"/>
</dbReference>
<feature type="transmembrane region" description="Helical" evidence="1">
    <location>
        <begin position="223"/>
        <end position="242"/>
    </location>
</feature>
<feature type="transmembrane region" description="Helical" evidence="1">
    <location>
        <begin position="268"/>
        <end position="290"/>
    </location>
</feature>
<sequence>MEKISPFKTRLMQMPQAYTAVLCAMAAFCIYVCTYAFRKGFTAGTYLENQLLGIDFKVWLVIAQVGGYALSKFAGIRFIAEIKPQGRGRAILLLLFAAWLSLLGFAIIPAPYNIVCLFINGIPLGLIWGLIFTYIEGRKSAEFIGAVLCTSFIFSSGIIKTIGRFMMVHWSISEKWMPFMVGLLFVLPLIFFVYLLEQVPPPTAEDIKQRTQRLPMTAKERKAFVKYFLPGLVFNIAIYVLLTVMRDFRDNFEVEIWTDFGYKNNPGIYSQIDIPISIVVLLLMSLLMLVKKNFLAFKLAHCCIGFGFLLIGMGTWALTGDIIHNMTYMYIVTLGLYLAYVPYSIIFFERLIATFRYKSNVGFMIYLADSIGYLGSVCILLFKQFGHTTLSWGSFFVHGAGIVSMIGLTGTGLSYVYFYRKKKAGIPEAADQTIVLNYPVVQSG</sequence>
<feature type="transmembrane region" description="Helical" evidence="1">
    <location>
        <begin position="394"/>
        <end position="418"/>
    </location>
</feature>
<feature type="transmembrane region" description="Helical" evidence="1">
    <location>
        <begin position="58"/>
        <end position="79"/>
    </location>
</feature>
<dbReference type="Pfam" id="PF18943">
    <property type="entry name" value="DUF5690"/>
    <property type="match status" value="1"/>
</dbReference>
<dbReference type="EMBL" id="JACHCE010000001">
    <property type="protein sequence ID" value="MBB5635269.1"/>
    <property type="molecule type" value="Genomic_DNA"/>
</dbReference>
<comment type="caution">
    <text evidence="2">The sequence shown here is derived from an EMBL/GenBank/DDBJ whole genome shotgun (WGS) entry which is preliminary data.</text>
</comment>
<feature type="transmembrane region" description="Helical" evidence="1">
    <location>
        <begin position="297"/>
        <end position="316"/>
    </location>
</feature>
<proteinExistence type="predicted"/>
<feature type="transmembrane region" description="Helical" evidence="1">
    <location>
        <begin position="328"/>
        <end position="348"/>
    </location>
</feature>
<dbReference type="InterPro" id="IPR036259">
    <property type="entry name" value="MFS_trans_sf"/>
</dbReference>